<evidence type="ECO:0000313" key="1">
    <source>
        <dbReference type="EMBL" id="BDI32283.1"/>
    </source>
</evidence>
<gene>
    <name evidence="1" type="ORF">CCAX7_43340</name>
</gene>
<sequence>MTPEEEVLAAKLIAEYQDYHRSEREREEEKGMYILNRGMRDVLGVEPKLETDSIIYMECKFVPNGEEGIAIEYICTACGAAHVWPVYSSMDVGAFLIPERRAEIVAECPMPKD</sequence>
<keyword evidence="2" id="KW-1185">Reference proteome</keyword>
<organism evidence="1 2">
    <name type="scientific">Capsulimonas corticalis</name>
    <dbReference type="NCBI Taxonomy" id="2219043"/>
    <lineage>
        <taxon>Bacteria</taxon>
        <taxon>Bacillati</taxon>
        <taxon>Armatimonadota</taxon>
        <taxon>Armatimonadia</taxon>
        <taxon>Capsulimonadales</taxon>
        <taxon>Capsulimonadaceae</taxon>
        <taxon>Capsulimonas</taxon>
    </lineage>
</organism>
<reference evidence="1 2" key="1">
    <citation type="journal article" date="2019" name="Int. J. Syst. Evol. Microbiol.">
        <title>Capsulimonas corticalis gen. nov., sp. nov., an aerobic capsulated bacterium, of a novel bacterial order, Capsulimonadales ord. nov., of the class Armatimonadia of the phylum Armatimonadetes.</title>
        <authorList>
            <person name="Li J."/>
            <person name="Kudo C."/>
            <person name="Tonouchi A."/>
        </authorList>
    </citation>
    <scope>NUCLEOTIDE SEQUENCE [LARGE SCALE GENOMIC DNA]</scope>
    <source>
        <strain evidence="1 2">AX-7</strain>
    </source>
</reference>
<proteinExistence type="predicted"/>
<evidence type="ECO:0000313" key="2">
    <source>
        <dbReference type="Proteomes" id="UP000287394"/>
    </source>
</evidence>
<accession>A0A402CXG5</accession>
<dbReference type="RefSeq" id="WP_119322032.1">
    <property type="nucleotide sequence ID" value="NZ_AP025739.1"/>
</dbReference>
<dbReference type="Proteomes" id="UP000287394">
    <property type="component" value="Chromosome"/>
</dbReference>
<dbReference type="EMBL" id="AP025739">
    <property type="protein sequence ID" value="BDI32283.1"/>
    <property type="molecule type" value="Genomic_DNA"/>
</dbReference>
<name>A0A402CXG5_9BACT</name>
<dbReference type="AlphaFoldDB" id="A0A402CXG5"/>
<dbReference type="KEGG" id="ccot:CCAX7_43340"/>
<protein>
    <submittedName>
        <fullName evidence="1">Uncharacterized protein</fullName>
    </submittedName>
</protein>